<feature type="transmembrane region" description="Helical" evidence="11">
    <location>
        <begin position="18"/>
        <end position="35"/>
    </location>
</feature>
<dbReference type="FunFam" id="2.70.150.10:FF:000020">
    <property type="entry name" value="Copper-exporting P-type ATPase A"/>
    <property type="match status" value="1"/>
</dbReference>
<dbReference type="GO" id="GO:0005886">
    <property type="term" value="C:plasma membrane"/>
    <property type="evidence" value="ECO:0007669"/>
    <property type="project" value="UniProtKB-SubCell"/>
</dbReference>
<dbReference type="PRINTS" id="PR00943">
    <property type="entry name" value="CUATPASE"/>
</dbReference>
<dbReference type="SUPFAM" id="SSF81653">
    <property type="entry name" value="Calcium ATPase, transduction domain A"/>
    <property type="match status" value="1"/>
</dbReference>
<dbReference type="Pfam" id="PF00702">
    <property type="entry name" value="Hydrolase"/>
    <property type="match status" value="1"/>
</dbReference>
<dbReference type="InterPro" id="IPR001757">
    <property type="entry name" value="P_typ_ATPase"/>
</dbReference>
<evidence type="ECO:0000256" key="5">
    <source>
        <dbReference type="ARBA" id="ARBA00022723"/>
    </source>
</evidence>
<keyword evidence="3 11" id="KW-1003">Cell membrane</keyword>
<dbReference type="GO" id="GO:0055070">
    <property type="term" value="P:copper ion homeostasis"/>
    <property type="evidence" value="ECO:0007669"/>
    <property type="project" value="TreeGrafter"/>
</dbReference>
<proteinExistence type="inferred from homology"/>
<dbReference type="Gene3D" id="2.70.150.10">
    <property type="entry name" value="Calcium-transporting ATPase, cytoplasmic transduction domain A"/>
    <property type="match status" value="1"/>
</dbReference>
<accession>A0A1F8CQ46</accession>
<dbReference type="Proteomes" id="UP000178430">
    <property type="component" value="Unassembled WGS sequence"/>
</dbReference>
<dbReference type="InterPro" id="IPR036412">
    <property type="entry name" value="HAD-like_sf"/>
</dbReference>
<dbReference type="PROSITE" id="PS00154">
    <property type="entry name" value="ATPASE_E1_E2"/>
    <property type="match status" value="1"/>
</dbReference>
<evidence type="ECO:0000313" key="14">
    <source>
        <dbReference type="Proteomes" id="UP000178430"/>
    </source>
</evidence>
<evidence type="ECO:0000256" key="1">
    <source>
        <dbReference type="ARBA" id="ARBA00004651"/>
    </source>
</evidence>
<feature type="transmembrane region" description="Helical" evidence="11">
    <location>
        <begin position="109"/>
        <end position="126"/>
    </location>
</feature>
<dbReference type="GO" id="GO:0016887">
    <property type="term" value="F:ATP hydrolysis activity"/>
    <property type="evidence" value="ECO:0007669"/>
    <property type="project" value="InterPro"/>
</dbReference>
<dbReference type="GO" id="GO:0043682">
    <property type="term" value="F:P-type divalent copper transporter activity"/>
    <property type="evidence" value="ECO:0007669"/>
    <property type="project" value="TreeGrafter"/>
</dbReference>
<evidence type="ECO:0000256" key="6">
    <source>
        <dbReference type="ARBA" id="ARBA00022741"/>
    </source>
</evidence>
<evidence type="ECO:0000313" key="13">
    <source>
        <dbReference type="EMBL" id="OGM78401.1"/>
    </source>
</evidence>
<keyword evidence="5 11" id="KW-0479">Metal-binding</keyword>
<organism evidence="13 14">
    <name type="scientific">Candidatus Woesebacteria bacterium RIFOXYA1_FULL_48_16</name>
    <dbReference type="NCBI Taxonomy" id="1802535"/>
    <lineage>
        <taxon>Bacteria</taxon>
        <taxon>Candidatus Woeseibacteriota</taxon>
    </lineage>
</organism>
<feature type="transmembrane region" description="Helical" evidence="11">
    <location>
        <begin position="603"/>
        <end position="626"/>
    </location>
</feature>
<keyword evidence="7 11" id="KW-0067">ATP-binding</keyword>
<feature type="transmembrane region" description="Helical" evidence="11">
    <location>
        <begin position="260"/>
        <end position="281"/>
    </location>
</feature>
<keyword evidence="10 11" id="KW-0472">Membrane</keyword>
<keyword evidence="8" id="KW-1278">Translocase</keyword>
<evidence type="ECO:0000256" key="4">
    <source>
        <dbReference type="ARBA" id="ARBA00022692"/>
    </source>
</evidence>
<sequence>MDHTEHHRRMAEDFKRRFFIVLPLTIIVLILSPKIQEWFGFSLDFPFRNFALFALGSIIALFGGWPFYSSARDELRSRNWGMMTLVSLAVISGYSFSVAATFLFPGESLWWEISTLVLVFLFGHWMEMRAVLGTGNALKELAKLIPPTAHKLVGKEVKDVQTEELVKGDLVLVKPGEKIPVDGEVVEGESSVNEGMITGESRPVEKKKGDKVIGGTINNDGSLTIKVTKTGSETALAQIMDLIRQAQETKPAVQKLADRAANWLTITAIVVGSGTFVYWFFVNPQGAIFAATLAITVVVIACPHALGLAIPTVTTITSAIAAKNGILIRDMAGLEVARRLDYIIFDKTGTLTKGEFGVAEITVFDTAEDTEVLRLAAAVEIHSQHSIAKGIIEEAKKRKIAFTAAHDFKSYPGKGAEGQVDGREVVLGNLAMLEKKGVSLASAEPHIASLKDSAKTIIWVAVDGKVAGALALEDSLREESKEAIKKLHELGVKTAMLTGDKKDVADEVGKKLGIDTVFAGVLPEQKVDKVKELQSKGHIVGMVGDGVNDAPSLKQAHVGIAIGAGTDVAIESAEIVLVKNNPLDVVKVISLSRKTDAKMKQNLAWATGYNVLAIPAAAGVFISWGIRLRPEYGALLMSASSLIVVANALGLRKVKL</sequence>
<feature type="transmembrane region" description="Helical" evidence="11">
    <location>
        <begin position="632"/>
        <end position="651"/>
    </location>
</feature>
<evidence type="ECO:0000256" key="11">
    <source>
        <dbReference type="RuleBase" id="RU362081"/>
    </source>
</evidence>
<dbReference type="PANTHER" id="PTHR43520">
    <property type="entry name" value="ATP7, ISOFORM B"/>
    <property type="match status" value="1"/>
</dbReference>
<dbReference type="SFLD" id="SFLDG00002">
    <property type="entry name" value="C1.7:_P-type_atpase_like"/>
    <property type="match status" value="1"/>
</dbReference>
<protein>
    <submittedName>
        <fullName evidence="13">Copper-translocating P-type ATPase</fullName>
    </submittedName>
</protein>
<dbReference type="GO" id="GO:0005507">
    <property type="term" value="F:copper ion binding"/>
    <property type="evidence" value="ECO:0007669"/>
    <property type="project" value="TreeGrafter"/>
</dbReference>
<evidence type="ECO:0000256" key="3">
    <source>
        <dbReference type="ARBA" id="ARBA00022475"/>
    </source>
</evidence>
<dbReference type="SUPFAM" id="SSF81665">
    <property type="entry name" value="Calcium ATPase, transmembrane domain M"/>
    <property type="match status" value="1"/>
</dbReference>
<dbReference type="NCBIfam" id="TIGR01525">
    <property type="entry name" value="ATPase-IB_hvy"/>
    <property type="match status" value="1"/>
</dbReference>
<evidence type="ECO:0000256" key="2">
    <source>
        <dbReference type="ARBA" id="ARBA00006024"/>
    </source>
</evidence>
<dbReference type="PRINTS" id="PR00119">
    <property type="entry name" value="CATATPASE"/>
</dbReference>
<reference evidence="13 14" key="1">
    <citation type="journal article" date="2016" name="Nat. Commun.">
        <title>Thousands of microbial genomes shed light on interconnected biogeochemical processes in an aquifer system.</title>
        <authorList>
            <person name="Anantharaman K."/>
            <person name="Brown C.T."/>
            <person name="Hug L.A."/>
            <person name="Sharon I."/>
            <person name="Castelle C.J."/>
            <person name="Probst A.J."/>
            <person name="Thomas B.C."/>
            <person name="Singh A."/>
            <person name="Wilkins M.J."/>
            <person name="Karaoz U."/>
            <person name="Brodie E.L."/>
            <person name="Williams K.H."/>
            <person name="Hubbard S.S."/>
            <person name="Banfield J.F."/>
        </authorList>
    </citation>
    <scope>NUCLEOTIDE SEQUENCE [LARGE SCALE GENOMIC DNA]</scope>
</reference>
<dbReference type="SFLD" id="SFLDF00027">
    <property type="entry name" value="p-type_atpase"/>
    <property type="match status" value="1"/>
</dbReference>
<dbReference type="SFLD" id="SFLDS00003">
    <property type="entry name" value="Haloacid_Dehalogenase"/>
    <property type="match status" value="1"/>
</dbReference>
<dbReference type="InterPro" id="IPR044492">
    <property type="entry name" value="P_typ_ATPase_HD_dom"/>
</dbReference>
<dbReference type="InterPro" id="IPR018303">
    <property type="entry name" value="ATPase_P-typ_P_site"/>
</dbReference>
<name>A0A1F8CQ46_9BACT</name>
<dbReference type="InterPro" id="IPR008250">
    <property type="entry name" value="ATPase_P-typ_transduc_dom_A_sf"/>
</dbReference>
<comment type="caution">
    <text evidence="13">The sequence shown here is derived from an EMBL/GenBank/DDBJ whole genome shotgun (WGS) entry which is preliminary data.</text>
</comment>
<comment type="subcellular location">
    <subcellularLocation>
        <location evidence="1">Cell membrane</location>
        <topology evidence="1">Multi-pass membrane protein</topology>
    </subcellularLocation>
</comment>
<comment type="similarity">
    <text evidence="2 11">Belongs to the cation transport ATPase (P-type) (TC 3.A.3) family. Type IB subfamily.</text>
</comment>
<feature type="transmembrane region" description="Helical" evidence="11">
    <location>
        <begin position="287"/>
        <end position="310"/>
    </location>
</feature>
<dbReference type="SUPFAM" id="SSF56784">
    <property type="entry name" value="HAD-like"/>
    <property type="match status" value="1"/>
</dbReference>
<dbReference type="InterPro" id="IPR059000">
    <property type="entry name" value="ATPase_P-type_domA"/>
</dbReference>
<dbReference type="InterPro" id="IPR027256">
    <property type="entry name" value="P-typ_ATPase_IB"/>
</dbReference>
<feature type="domain" description="P-type ATPase A" evidence="12">
    <location>
        <begin position="143"/>
        <end position="243"/>
    </location>
</feature>
<dbReference type="InterPro" id="IPR023299">
    <property type="entry name" value="ATPase_P-typ_cyto_dom_N"/>
</dbReference>
<feature type="transmembrane region" description="Helical" evidence="11">
    <location>
        <begin position="80"/>
        <end position="103"/>
    </location>
</feature>
<evidence type="ECO:0000256" key="10">
    <source>
        <dbReference type="ARBA" id="ARBA00023136"/>
    </source>
</evidence>
<dbReference type="AlphaFoldDB" id="A0A1F8CQ46"/>
<dbReference type="NCBIfam" id="TIGR01511">
    <property type="entry name" value="ATPase-IB1_Cu"/>
    <property type="match status" value="1"/>
</dbReference>
<evidence type="ECO:0000256" key="7">
    <source>
        <dbReference type="ARBA" id="ARBA00022840"/>
    </source>
</evidence>
<keyword evidence="6 11" id="KW-0547">Nucleotide-binding</keyword>
<evidence type="ECO:0000256" key="9">
    <source>
        <dbReference type="ARBA" id="ARBA00022989"/>
    </source>
</evidence>
<keyword evidence="9 11" id="KW-1133">Transmembrane helix</keyword>
<gene>
    <name evidence="13" type="ORF">A2197_01580</name>
</gene>
<keyword evidence="4 11" id="KW-0812">Transmembrane</keyword>
<evidence type="ECO:0000259" key="12">
    <source>
        <dbReference type="Pfam" id="PF00122"/>
    </source>
</evidence>
<dbReference type="Gene3D" id="3.40.1110.10">
    <property type="entry name" value="Calcium-transporting ATPase, cytoplasmic domain N"/>
    <property type="match status" value="1"/>
</dbReference>
<dbReference type="NCBIfam" id="TIGR01494">
    <property type="entry name" value="ATPase_P-type"/>
    <property type="match status" value="1"/>
</dbReference>
<evidence type="ECO:0000256" key="8">
    <source>
        <dbReference type="ARBA" id="ARBA00022967"/>
    </source>
</evidence>
<dbReference type="Pfam" id="PF00122">
    <property type="entry name" value="E1-E2_ATPase"/>
    <property type="match status" value="1"/>
</dbReference>
<feature type="transmembrane region" description="Helical" evidence="11">
    <location>
        <begin position="47"/>
        <end position="68"/>
    </location>
</feature>
<dbReference type="PANTHER" id="PTHR43520:SF8">
    <property type="entry name" value="P-TYPE CU(+) TRANSPORTER"/>
    <property type="match status" value="1"/>
</dbReference>
<dbReference type="InterPro" id="IPR023214">
    <property type="entry name" value="HAD_sf"/>
</dbReference>
<dbReference type="EMBL" id="MGHV01000036">
    <property type="protein sequence ID" value="OGM78401.1"/>
    <property type="molecule type" value="Genomic_DNA"/>
</dbReference>
<dbReference type="GO" id="GO:0005524">
    <property type="term" value="F:ATP binding"/>
    <property type="evidence" value="ECO:0007669"/>
    <property type="project" value="UniProtKB-UniRule"/>
</dbReference>
<dbReference type="Gene3D" id="3.40.50.1000">
    <property type="entry name" value="HAD superfamily/HAD-like"/>
    <property type="match status" value="1"/>
</dbReference>
<dbReference type="InterPro" id="IPR023298">
    <property type="entry name" value="ATPase_P-typ_TM_dom_sf"/>
</dbReference>